<organism evidence="5 6">
    <name type="scientific">Streptomyces axinellae</name>
    <dbReference type="NCBI Taxonomy" id="552788"/>
    <lineage>
        <taxon>Bacteria</taxon>
        <taxon>Bacillati</taxon>
        <taxon>Actinomycetota</taxon>
        <taxon>Actinomycetes</taxon>
        <taxon>Kitasatosporales</taxon>
        <taxon>Streptomycetaceae</taxon>
        <taxon>Streptomyces</taxon>
    </lineage>
</organism>
<comment type="caution">
    <text evidence="5">The sequence shown here is derived from an EMBL/GenBank/DDBJ whole genome shotgun (WGS) entry which is preliminary data.</text>
</comment>
<dbReference type="RefSeq" id="WP_344567991.1">
    <property type="nucleotide sequence ID" value="NZ_BAAARJ010000014.1"/>
</dbReference>
<keyword evidence="1" id="KW-0732">Signal</keyword>
<dbReference type="Proteomes" id="UP001501447">
    <property type="component" value="Unassembled WGS sequence"/>
</dbReference>
<dbReference type="InterPro" id="IPR013517">
    <property type="entry name" value="FG-GAP"/>
</dbReference>
<protein>
    <submittedName>
        <fullName evidence="5">FG-GAP-like repeat-containing protein</fullName>
    </submittedName>
</protein>
<evidence type="ECO:0000313" key="5">
    <source>
        <dbReference type="EMBL" id="GAA2624167.1"/>
    </source>
</evidence>
<dbReference type="SUPFAM" id="SSF69318">
    <property type="entry name" value="Integrin alpha N-terminal domain"/>
    <property type="match status" value="2"/>
</dbReference>
<dbReference type="SMART" id="SM00191">
    <property type="entry name" value="Int_alpha"/>
    <property type="match status" value="3"/>
</dbReference>
<dbReference type="PROSITE" id="PS51470">
    <property type="entry name" value="FG_GAP"/>
    <property type="match status" value="2"/>
</dbReference>
<gene>
    <name evidence="5" type="ORF">GCM10009863_43280</name>
</gene>
<keyword evidence="2" id="KW-0677">Repeat</keyword>
<dbReference type="Pfam" id="PF01839">
    <property type="entry name" value="FG-GAP"/>
    <property type="match status" value="3"/>
</dbReference>
<accession>A0ABP6CPM5</accession>
<feature type="region of interest" description="Disordered" evidence="4">
    <location>
        <begin position="401"/>
        <end position="451"/>
    </location>
</feature>
<evidence type="ECO:0000256" key="1">
    <source>
        <dbReference type="ARBA" id="ARBA00022729"/>
    </source>
</evidence>
<keyword evidence="3" id="KW-0325">Glycoprotein</keyword>
<evidence type="ECO:0000256" key="3">
    <source>
        <dbReference type="ARBA" id="ARBA00023180"/>
    </source>
</evidence>
<feature type="region of interest" description="Disordered" evidence="4">
    <location>
        <begin position="100"/>
        <end position="127"/>
    </location>
</feature>
<name>A0ABP6CPM5_9ACTN</name>
<reference evidence="6" key="1">
    <citation type="journal article" date="2019" name="Int. J. Syst. Evol. Microbiol.">
        <title>The Global Catalogue of Microorganisms (GCM) 10K type strain sequencing project: providing services to taxonomists for standard genome sequencing and annotation.</title>
        <authorList>
            <consortium name="The Broad Institute Genomics Platform"/>
            <consortium name="The Broad Institute Genome Sequencing Center for Infectious Disease"/>
            <person name="Wu L."/>
            <person name="Ma J."/>
        </authorList>
    </citation>
    <scope>NUCLEOTIDE SEQUENCE [LARGE SCALE GENOMIC DNA]</scope>
    <source>
        <strain evidence="6">JCM 16373</strain>
    </source>
</reference>
<dbReference type="PANTHER" id="PTHR46580">
    <property type="entry name" value="SENSOR KINASE-RELATED"/>
    <property type="match status" value="1"/>
</dbReference>
<evidence type="ECO:0000313" key="6">
    <source>
        <dbReference type="Proteomes" id="UP001501447"/>
    </source>
</evidence>
<proteinExistence type="predicted"/>
<dbReference type="InterPro" id="IPR013519">
    <property type="entry name" value="Int_alpha_beta-p"/>
</dbReference>
<feature type="region of interest" description="Disordered" evidence="4">
    <location>
        <begin position="323"/>
        <end position="344"/>
    </location>
</feature>
<dbReference type="Pfam" id="PF13517">
    <property type="entry name" value="FG-GAP_3"/>
    <property type="match status" value="1"/>
</dbReference>
<dbReference type="PANTHER" id="PTHR46580:SF2">
    <property type="entry name" value="MAM DOMAIN-CONTAINING PROTEIN"/>
    <property type="match status" value="1"/>
</dbReference>
<keyword evidence="6" id="KW-1185">Reference proteome</keyword>
<dbReference type="EMBL" id="BAAARJ010000014">
    <property type="protein sequence ID" value="GAA2624167.1"/>
    <property type="molecule type" value="Genomic_DNA"/>
</dbReference>
<evidence type="ECO:0000256" key="4">
    <source>
        <dbReference type="SAM" id="MobiDB-lite"/>
    </source>
</evidence>
<dbReference type="Gene3D" id="2.130.10.130">
    <property type="entry name" value="Integrin alpha, N-terminal"/>
    <property type="match status" value="4"/>
</dbReference>
<dbReference type="InterPro" id="IPR028994">
    <property type="entry name" value="Integrin_alpha_N"/>
</dbReference>
<evidence type="ECO:0000256" key="2">
    <source>
        <dbReference type="ARBA" id="ARBA00022737"/>
    </source>
</evidence>
<sequence>MEHRAITARWKSLAATVTPGRVIGVTTLVAGVAVTGVLTSGAATPAKPAAKAKAAAPMADFDADGKADVVTSAPNGKIGGKSEAGYLSVVNGGAKGSDVTKRQVISRDSPGIPGTARDGERWGDRSVARDMDGDGATDLVVGSTDTRSGLTLVWGGKGKGLTKGVALPKELKVSSRVFGAGDFNGDGKADLVTGTEGRGGDTMRVLYGPFTREGAPASKADLPSGADFGPDKIVTGDITGDGIDDVVTLNSMEETAKPSRFWKGGENGLSDKPADIDSAANATIGDVDNDGFGDLVIRTVPGDNVENLPDDHGTLKVLYGTENGPGGDRATTLGQRSAGVPGTDEKGDELGFSLSAGDINGDGFSDIAAGVPGEDVGRGAAGRDSGAVILLFGGKDGLSGDGAKRVHQSTPGVPGGSEKGDRFGSAVTLQDTNGDKHDDLSVGAPTENGTVKEPEAGAVWTLLGTDDGLTTDGVVSYGPAALGGPPANAALGTDFAR</sequence>
<feature type="compositionally biased region" description="Basic and acidic residues" evidence="4">
    <location>
        <begin position="117"/>
        <end position="127"/>
    </location>
</feature>